<reference evidence="2 3" key="1">
    <citation type="journal article" date="2020" name="Nature">
        <title>Six reference-quality genomes reveal evolution of bat adaptations.</title>
        <authorList>
            <person name="Jebb D."/>
            <person name="Huang Z."/>
            <person name="Pippel M."/>
            <person name="Hughes G.M."/>
            <person name="Lavrichenko K."/>
            <person name="Devanna P."/>
            <person name="Winkler S."/>
            <person name="Jermiin L.S."/>
            <person name="Skirmuntt E.C."/>
            <person name="Katzourakis A."/>
            <person name="Burkitt-Gray L."/>
            <person name="Ray D.A."/>
            <person name="Sullivan K.A.M."/>
            <person name="Roscito J.G."/>
            <person name="Kirilenko B.M."/>
            <person name="Davalos L.M."/>
            <person name="Corthals A.P."/>
            <person name="Power M.L."/>
            <person name="Jones G."/>
            <person name="Ransome R.D."/>
            <person name="Dechmann D.K.N."/>
            <person name="Locatelli A.G."/>
            <person name="Puechmaille S.J."/>
            <person name="Fedrigo O."/>
            <person name="Jarvis E.D."/>
            <person name="Hiller M."/>
            <person name="Vernes S.C."/>
            <person name="Myers E.W."/>
            <person name="Teeling E.C."/>
        </authorList>
    </citation>
    <scope>NUCLEOTIDE SEQUENCE [LARGE SCALE GENOMIC DNA]</scope>
    <source>
        <strain evidence="2">Bat1K_MPI-CBG_1</strain>
    </source>
</reference>
<gene>
    <name evidence="2" type="ORF">HJG60_009457</name>
</gene>
<sequence>MRRACPETCPQGSGLVPSPPELPASRLKPGAASSPLVCVCVCVCVRWEGGGGRGRGGRAGALCVLSKRMRWCSGEPLSFRQKGRTWSPGQVCGFRVMLPASRFLQRKGVLSSRPSSPGPVTPPAPRALPVTLTARAPASPLEGRTRAAPTPSIRGHSHTDTGCLLPDL</sequence>
<evidence type="ECO:0000256" key="1">
    <source>
        <dbReference type="SAM" id="MobiDB-lite"/>
    </source>
</evidence>
<accession>A0A833YII8</accession>
<dbReference type="AlphaFoldDB" id="A0A833YII8"/>
<protein>
    <submittedName>
        <fullName evidence="2">Uncharacterized protein</fullName>
    </submittedName>
</protein>
<proteinExistence type="predicted"/>
<feature type="region of interest" description="Disordered" evidence="1">
    <location>
        <begin position="1"/>
        <end position="30"/>
    </location>
</feature>
<comment type="caution">
    <text evidence="2">The sequence shown here is derived from an EMBL/GenBank/DDBJ whole genome shotgun (WGS) entry which is preliminary data.</text>
</comment>
<evidence type="ECO:0000313" key="2">
    <source>
        <dbReference type="EMBL" id="KAF6075059.1"/>
    </source>
</evidence>
<dbReference type="EMBL" id="JABVXQ010000015">
    <property type="protein sequence ID" value="KAF6075059.1"/>
    <property type="molecule type" value="Genomic_DNA"/>
</dbReference>
<feature type="compositionally biased region" description="Pro residues" evidence="1">
    <location>
        <begin position="116"/>
        <end position="126"/>
    </location>
</feature>
<evidence type="ECO:0000313" key="3">
    <source>
        <dbReference type="Proteomes" id="UP000664940"/>
    </source>
</evidence>
<dbReference type="Proteomes" id="UP000664940">
    <property type="component" value="Unassembled WGS sequence"/>
</dbReference>
<feature type="region of interest" description="Disordered" evidence="1">
    <location>
        <begin position="108"/>
        <end position="168"/>
    </location>
</feature>
<name>A0A833YII8_9CHIR</name>
<organism evidence="2 3">
    <name type="scientific">Phyllostomus discolor</name>
    <name type="common">pale spear-nosed bat</name>
    <dbReference type="NCBI Taxonomy" id="89673"/>
    <lineage>
        <taxon>Eukaryota</taxon>
        <taxon>Metazoa</taxon>
        <taxon>Chordata</taxon>
        <taxon>Craniata</taxon>
        <taxon>Vertebrata</taxon>
        <taxon>Euteleostomi</taxon>
        <taxon>Mammalia</taxon>
        <taxon>Eutheria</taxon>
        <taxon>Laurasiatheria</taxon>
        <taxon>Chiroptera</taxon>
        <taxon>Yangochiroptera</taxon>
        <taxon>Phyllostomidae</taxon>
        <taxon>Phyllostominae</taxon>
        <taxon>Phyllostomus</taxon>
    </lineage>
</organism>